<dbReference type="AlphaFoldDB" id="A0A2H0UIJ1"/>
<evidence type="ECO:0008006" key="3">
    <source>
        <dbReference type="Google" id="ProtNLM"/>
    </source>
</evidence>
<name>A0A2H0UIJ1_9BACT</name>
<dbReference type="InterPro" id="IPR043129">
    <property type="entry name" value="ATPase_NBD"/>
</dbReference>
<dbReference type="PANTHER" id="PTHR32432:SF3">
    <property type="entry name" value="ETHANOLAMINE UTILIZATION PROTEIN EUTJ"/>
    <property type="match status" value="1"/>
</dbReference>
<dbReference type="SUPFAM" id="SSF53067">
    <property type="entry name" value="Actin-like ATPase domain"/>
    <property type="match status" value="2"/>
</dbReference>
<dbReference type="Pfam" id="PF11104">
    <property type="entry name" value="PilM_2"/>
    <property type="match status" value="1"/>
</dbReference>
<dbReference type="PIRSF" id="PIRSF019169">
    <property type="entry name" value="PilM"/>
    <property type="match status" value="1"/>
</dbReference>
<gene>
    <name evidence="1" type="ORF">COU14_03480</name>
</gene>
<dbReference type="CDD" id="cd24049">
    <property type="entry name" value="ASKHA_NBD_PilM"/>
    <property type="match status" value="1"/>
</dbReference>
<dbReference type="Proteomes" id="UP000229612">
    <property type="component" value="Unassembled WGS sequence"/>
</dbReference>
<dbReference type="EMBL" id="PFBG01000038">
    <property type="protein sequence ID" value="PIR85615.1"/>
    <property type="molecule type" value="Genomic_DNA"/>
</dbReference>
<dbReference type="PANTHER" id="PTHR32432">
    <property type="entry name" value="CELL DIVISION PROTEIN FTSA-RELATED"/>
    <property type="match status" value="1"/>
</dbReference>
<accession>A0A2H0UIJ1</accession>
<dbReference type="Gene3D" id="3.30.420.40">
    <property type="match status" value="2"/>
</dbReference>
<dbReference type="InterPro" id="IPR050696">
    <property type="entry name" value="FtsA/MreB"/>
</dbReference>
<sequence length="365" mass="40229">MHLLQMIDRWLPPPEILRLSGLGVDISESSIKYIGFSPSYTGLFALSMDSYGEVDIGPDILSQGEIKDVDKLSKVLSEVKKRTGVPYMRLSLPEERVYLFETEIEPGLSQKEIRAQLEFRLEENVPLSPRDSYFDFHISQPLSKGGQCPVAVTVCAKEVIDAYYEACRKAEITPLSFEVESQAIARAVLPKGDKGTRLLIDFGKTRTGLGVVHDGVLLYTSTIDIGGNDLSVSLRRQLGEKPESDLTAIKNNFGLVKGADNANYIEALLPVISSVKDEIQTRLNYWNEKNGATRSIGEIILCGGSANLRGLTTYFTETLGVETTLADVWQNAFDPKLLAPPIDRRHSYSYATAIGLALASFSTDI</sequence>
<evidence type="ECO:0000313" key="2">
    <source>
        <dbReference type="Proteomes" id="UP000229612"/>
    </source>
</evidence>
<comment type="caution">
    <text evidence="1">The sequence shown here is derived from an EMBL/GenBank/DDBJ whole genome shotgun (WGS) entry which is preliminary data.</text>
</comment>
<proteinExistence type="predicted"/>
<dbReference type="InterPro" id="IPR005883">
    <property type="entry name" value="PilM"/>
</dbReference>
<reference evidence="2" key="1">
    <citation type="submission" date="2017-09" db="EMBL/GenBank/DDBJ databases">
        <title>Depth-based differentiation of microbial function through sediment-hosted aquifers and enrichment of novel symbionts in the deep terrestrial subsurface.</title>
        <authorList>
            <person name="Probst A.J."/>
            <person name="Ladd B."/>
            <person name="Jarett J.K."/>
            <person name="Geller-Mcgrath D.E."/>
            <person name="Sieber C.M.K."/>
            <person name="Emerson J.B."/>
            <person name="Anantharaman K."/>
            <person name="Thomas B.C."/>
            <person name="Malmstrom R."/>
            <person name="Stieglmeier M."/>
            <person name="Klingl A."/>
            <person name="Woyke T."/>
            <person name="Ryan C.M."/>
            <person name="Banfield J.F."/>
        </authorList>
    </citation>
    <scope>NUCLEOTIDE SEQUENCE [LARGE SCALE GENOMIC DNA]</scope>
</reference>
<protein>
    <recommendedName>
        <fullName evidence="3">SHS2 domain-containing protein</fullName>
    </recommendedName>
</protein>
<organism evidence="1 2">
    <name type="scientific">Candidatus Kaiserbacteria bacterium CG10_big_fil_rev_8_21_14_0_10_44_10</name>
    <dbReference type="NCBI Taxonomy" id="1974606"/>
    <lineage>
        <taxon>Bacteria</taxon>
        <taxon>Candidatus Kaiseribacteriota</taxon>
    </lineage>
</organism>
<dbReference type="Gene3D" id="3.30.1490.300">
    <property type="match status" value="1"/>
</dbReference>
<evidence type="ECO:0000313" key="1">
    <source>
        <dbReference type="EMBL" id="PIR85615.1"/>
    </source>
</evidence>